<organism evidence="2 3">
    <name type="scientific">Gemmatimonas groenlandica</name>
    <dbReference type="NCBI Taxonomy" id="2732249"/>
    <lineage>
        <taxon>Bacteria</taxon>
        <taxon>Pseudomonadati</taxon>
        <taxon>Gemmatimonadota</taxon>
        <taxon>Gemmatimonadia</taxon>
        <taxon>Gemmatimonadales</taxon>
        <taxon>Gemmatimonadaceae</taxon>
        <taxon>Gemmatimonas</taxon>
    </lineage>
</organism>
<dbReference type="Proteomes" id="UP000500938">
    <property type="component" value="Chromosome"/>
</dbReference>
<name>A0A6M4IK40_9BACT</name>
<dbReference type="InterPro" id="IPR036046">
    <property type="entry name" value="Acylphosphatase-like_dom_sf"/>
</dbReference>
<dbReference type="PROSITE" id="PS50925">
    <property type="entry name" value="BLUF"/>
    <property type="match status" value="1"/>
</dbReference>
<dbReference type="InterPro" id="IPR007024">
    <property type="entry name" value="BLUF_domain"/>
</dbReference>
<dbReference type="KEGG" id="ggr:HKW67_05475"/>
<gene>
    <name evidence="2" type="ORF">HKW67_05475</name>
</gene>
<feature type="domain" description="BLUF" evidence="1">
    <location>
        <begin position="3"/>
        <end position="94"/>
    </location>
</feature>
<dbReference type="EMBL" id="CP053085">
    <property type="protein sequence ID" value="QJR35000.1"/>
    <property type="molecule type" value="Genomic_DNA"/>
</dbReference>
<sequence>MHTIRLIYTSDAREDLRYRDFITIMDTAAETNRERAITGILCYGGGQFLQALEGERLAVNALYHHIATDPRHSNCQVLSVEEISTRDFAEWSMKIVDWNDAVTAARQTVLLKHSGSRHFDPANMSGQQASAFLREVAAMERLLTD</sequence>
<proteinExistence type="predicted"/>
<dbReference type="SUPFAM" id="SSF54975">
    <property type="entry name" value="Acylphosphatase/BLUF domain-like"/>
    <property type="match status" value="1"/>
</dbReference>
<evidence type="ECO:0000313" key="2">
    <source>
        <dbReference type="EMBL" id="QJR35000.1"/>
    </source>
</evidence>
<dbReference type="RefSeq" id="WP_171224428.1">
    <property type="nucleotide sequence ID" value="NZ_CP053085.1"/>
</dbReference>
<dbReference type="Pfam" id="PF04940">
    <property type="entry name" value="BLUF"/>
    <property type="match status" value="1"/>
</dbReference>
<dbReference type="Gene3D" id="3.30.70.100">
    <property type="match status" value="1"/>
</dbReference>
<accession>A0A6M4IK40</accession>
<dbReference type="AlphaFoldDB" id="A0A6M4IK40"/>
<keyword evidence="3" id="KW-1185">Reference proteome</keyword>
<dbReference type="SMART" id="SM01034">
    <property type="entry name" value="BLUF"/>
    <property type="match status" value="1"/>
</dbReference>
<evidence type="ECO:0000259" key="1">
    <source>
        <dbReference type="PROSITE" id="PS50925"/>
    </source>
</evidence>
<evidence type="ECO:0000313" key="3">
    <source>
        <dbReference type="Proteomes" id="UP000500938"/>
    </source>
</evidence>
<dbReference type="GO" id="GO:0009882">
    <property type="term" value="F:blue light photoreceptor activity"/>
    <property type="evidence" value="ECO:0007669"/>
    <property type="project" value="InterPro"/>
</dbReference>
<dbReference type="GO" id="GO:0071949">
    <property type="term" value="F:FAD binding"/>
    <property type="evidence" value="ECO:0007669"/>
    <property type="project" value="InterPro"/>
</dbReference>
<reference evidence="2 3" key="1">
    <citation type="submission" date="2020-05" db="EMBL/GenBank/DDBJ databases">
        <title>Complete genome sequence of Gemmatimonas greenlandica TET16.</title>
        <authorList>
            <person name="Zeng Y."/>
        </authorList>
    </citation>
    <scope>NUCLEOTIDE SEQUENCE [LARGE SCALE GENOMIC DNA]</scope>
    <source>
        <strain evidence="2 3">TET16</strain>
    </source>
</reference>
<protein>
    <submittedName>
        <fullName evidence="2">BLUF domain-containing protein</fullName>
    </submittedName>
</protein>